<feature type="region of interest" description="Disordered" evidence="1">
    <location>
        <begin position="21"/>
        <end position="44"/>
    </location>
</feature>
<gene>
    <name evidence="3" type="ORF">Daura_21530</name>
</gene>
<evidence type="ECO:0008006" key="5">
    <source>
        <dbReference type="Google" id="ProtNLM"/>
    </source>
</evidence>
<dbReference type="Proteomes" id="UP001058003">
    <property type="component" value="Chromosome"/>
</dbReference>
<evidence type="ECO:0000313" key="4">
    <source>
        <dbReference type="Proteomes" id="UP001058003"/>
    </source>
</evidence>
<evidence type="ECO:0000313" key="3">
    <source>
        <dbReference type="EMBL" id="UWZ58530.1"/>
    </source>
</evidence>
<protein>
    <recommendedName>
        <fullName evidence="5">Lipoprotein</fullName>
    </recommendedName>
</protein>
<feature type="chain" id="PRO_5040427126" description="Lipoprotein" evidence="2">
    <location>
        <begin position="22"/>
        <end position="167"/>
    </location>
</feature>
<organism evidence="3 4">
    <name type="scientific">Dactylosporangium aurantiacum</name>
    <dbReference type="NCBI Taxonomy" id="35754"/>
    <lineage>
        <taxon>Bacteria</taxon>
        <taxon>Bacillati</taxon>
        <taxon>Actinomycetota</taxon>
        <taxon>Actinomycetes</taxon>
        <taxon>Micromonosporales</taxon>
        <taxon>Micromonosporaceae</taxon>
        <taxon>Dactylosporangium</taxon>
    </lineage>
</organism>
<dbReference type="EMBL" id="CP073767">
    <property type="protein sequence ID" value="UWZ58530.1"/>
    <property type="molecule type" value="Genomic_DNA"/>
</dbReference>
<accession>A0A9Q9ISF4</accession>
<evidence type="ECO:0000256" key="2">
    <source>
        <dbReference type="SAM" id="SignalP"/>
    </source>
</evidence>
<reference evidence="3" key="1">
    <citation type="submission" date="2021-04" db="EMBL/GenBank/DDBJ databases">
        <title>Dactylosporangium aurantiacum NRRL B-8018 full assembly.</title>
        <authorList>
            <person name="Hartkoorn R.C."/>
            <person name="Beaudoing E."/>
            <person name="Hot D."/>
        </authorList>
    </citation>
    <scope>NUCLEOTIDE SEQUENCE</scope>
    <source>
        <strain evidence="3">NRRL B-8018</strain>
    </source>
</reference>
<dbReference type="PROSITE" id="PS51257">
    <property type="entry name" value="PROKAR_LIPOPROTEIN"/>
    <property type="match status" value="1"/>
</dbReference>
<feature type="signal peptide" evidence="2">
    <location>
        <begin position="1"/>
        <end position="21"/>
    </location>
</feature>
<keyword evidence="4" id="KW-1185">Reference proteome</keyword>
<sequence length="167" mass="16948">MRRLLTAALLAALVSTSTACASDDSSTSATPSTSASGSATASPSVDASADAKAVCANAEKIVTRENATELGRQIGLMIVARQQNNSANEAQAKAAIKTQTDTWAKQLRDLKAGASDPAMQAALDKAASGIATISSDEYLAKIKTVNDVSMVEKDLAAAGADLEALCS</sequence>
<proteinExistence type="predicted"/>
<name>A0A9Q9ISF4_9ACTN</name>
<keyword evidence="2" id="KW-0732">Signal</keyword>
<dbReference type="RefSeq" id="WP_156089839.1">
    <property type="nucleotide sequence ID" value="NZ_CP073767.1"/>
</dbReference>
<dbReference type="AlphaFoldDB" id="A0A9Q9ISF4"/>
<dbReference type="KEGG" id="daur:Daura_21530"/>
<evidence type="ECO:0000256" key="1">
    <source>
        <dbReference type="SAM" id="MobiDB-lite"/>
    </source>
</evidence>